<proteinExistence type="predicted"/>
<dbReference type="EMBL" id="JAZHOG010000001">
    <property type="protein sequence ID" value="MEJ8566425.1"/>
    <property type="molecule type" value="Genomic_DNA"/>
</dbReference>
<dbReference type="Pfam" id="PF20434">
    <property type="entry name" value="BD-FAE"/>
    <property type="match status" value="1"/>
</dbReference>
<keyword evidence="1 3" id="KW-0378">Hydrolase</keyword>
<dbReference type="Gene3D" id="3.40.50.1820">
    <property type="entry name" value="alpha/beta hydrolase"/>
    <property type="match status" value="1"/>
</dbReference>
<dbReference type="PANTHER" id="PTHR48081">
    <property type="entry name" value="AB HYDROLASE SUPERFAMILY PROTEIN C4A8.06C"/>
    <property type="match status" value="1"/>
</dbReference>
<dbReference type="AlphaFoldDB" id="A0AAW9R6J7"/>
<dbReference type="Proteomes" id="UP001359886">
    <property type="component" value="Unassembled WGS sequence"/>
</dbReference>
<keyword evidence="4" id="KW-1185">Reference proteome</keyword>
<evidence type="ECO:0000313" key="3">
    <source>
        <dbReference type="EMBL" id="MEJ8566425.1"/>
    </source>
</evidence>
<gene>
    <name evidence="3" type="ORF">V3330_02200</name>
</gene>
<dbReference type="RefSeq" id="WP_354693744.1">
    <property type="nucleotide sequence ID" value="NZ_JAZHOG010000001.1"/>
</dbReference>
<dbReference type="InterPro" id="IPR049492">
    <property type="entry name" value="BD-FAE-like_dom"/>
</dbReference>
<evidence type="ECO:0000313" key="4">
    <source>
        <dbReference type="Proteomes" id="UP001359886"/>
    </source>
</evidence>
<dbReference type="GO" id="GO:0016787">
    <property type="term" value="F:hydrolase activity"/>
    <property type="evidence" value="ECO:0007669"/>
    <property type="project" value="UniProtKB-KW"/>
</dbReference>
<organism evidence="3 4">
    <name type="scientific">Elongatibacter sediminis</name>
    <dbReference type="NCBI Taxonomy" id="3119006"/>
    <lineage>
        <taxon>Bacteria</taxon>
        <taxon>Pseudomonadati</taxon>
        <taxon>Pseudomonadota</taxon>
        <taxon>Gammaproteobacteria</taxon>
        <taxon>Chromatiales</taxon>
        <taxon>Wenzhouxiangellaceae</taxon>
        <taxon>Elongatibacter</taxon>
    </lineage>
</organism>
<comment type="caution">
    <text evidence="3">The sequence shown here is derived from an EMBL/GenBank/DDBJ whole genome shotgun (WGS) entry which is preliminary data.</text>
</comment>
<dbReference type="SUPFAM" id="SSF53474">
    <property type="entry name" value="alpha/beta-Hydrolases"/>
    <property type="match status" value="1"/>
</dbReference>
<feature type="domain" description="BD-FAE-like" evidence="2">
    <location>
        <begin position="26"/>
        <end position="223"/>
    </location>
</feature>
<dbReference type="InterPro" id="IPR029058">
    <property type="entry name" value="AB_hydrolase_fold"/>
</dbReference>
<dbReference type="PANTHER" id="PTHR48081:SF13">
    <property type="entry name" value="ALPHA_BETA HYDROLASE"/>
    <property type="match status" value="1"/>
</dbReference>
<evidence type="ECO:0000256" key="1">
    <source>
        <dbReference type="ARBA" id="ARBA00022801"/>
    </source>
</evidence>
<protein>
    <submittedName>
        <fullName evidence="3">Alpha/beta hydrolase</fullName>
    </submittedName>
</protein>
<name>A0AAW9R6J7_9GAMM</name>
<reference evidence="3 4" key="1">
    <citation type="submission" date="2024-02" db="EMBL/GenBank/DDBJ databases">
        <title>A novel Wenzhouxiangellaceae bacterium, isolated from coastal sediments.</title>
        <authorList>
            <person name="Du Z.-J."/>
            <person name="Ye Y.-Q."/>
            <person name="Zhang X.-Y."/>
        </authorList>
    </citation>
    <scope>NUCLEOTIDE SEQUENCE [LARGE SCALE GENOMIC DNA]</scope>
    <source>
        <strain evidence="3 4">CH-27</strain>
    </source>
</reference>
<accession>A0AAW9R6J7</accession>
<evidence type="ECO:0000259" key="2">
    <source>
        <dbReference type="Pfam" id="PF20434"/>
    </source>
</evidence>
<sequence>MTNTPRVEIRTALTLDADPSKELKADLYLPPECGAERRPAVVLIFGGGWREGDRSQQKFYGLALAQAGFVCLATDYRPSTRAHWPAQLDDVRTAVTWLRGQADEFQIDMGRIAVSGNSSGGHLALMVAAAQSEGPEDGETEANASSVGAVCAFYPPTRLQGLDAESEDDTVRSLLGSGASREAYRRASPLAYAANRWPPVLLLAGAEDARVPVRHTLDLHQALVEAGNTVELHVFAGLGHAFDLQRDRAELAAGIVIRFLREYL</sequence>
<dbReference type="InterPro" id="IPR050300">
    <property type="entry name" value="GDXG_lipolytic_enzyme"/>
</dbReference>